<proteinExistence type="inferred from homology"/>
<dbReference type="SUPFAM" id="SSF52540">
    <property type="entry name" value="P-loop containing nucleoside triphosphate hydrolases"/>
    <property type="match status" value="1"/>
</dbReference>
<dbReference type="Gene3D" id="3.40.50.300">
    <property type="entry name" value="P-loop containing nucleotide triphosphate hydrolases"/>
    <property type="match status" value="1"/>
</dbReference>
<dbReference type="SMART" id="SM00173">
    <property type="entry name" value="RAS"/>
    <property type="match status" value="1"/>
</dbReference>
<dbReference type="PRINTS" id="PR00449">
    <property type="entry name" value="RASTRNSFRMNG"/>
</dbReference>
<dbReference type="InterPro" id="IPR005225">
    <property type="entry name" value="Small_GTP-bd"/>
</dbReference>
<dbReference type="PROSITE" id="PS51420">
    <property type="entry name" value="RHO"/>
    <property type="match status" value="1"/>
</dbReference>
<dbReference type="NCBIfam" id="TIGR00231">
    <property type="entry name" value="small_GTP"/>
    <property type="match status" value="1"/>
</dbReference>
<sequence>MEMSVDRRTVISAFAAWQWHLRRASTELVSPVGFDNATSGTRFAESYCRNVQRLCVNYDSQFLTTEDSMSDDVFEMDDDRSSTVTNVISGGLTPATIERSFEKTPSPTGYRDYKPPAEVLSNNYSTTFKTTSDFDSVRSALKKDQERDDNFAHKPSGCRAILPTDLYPLTSPSIHLSDEEGILRIAQLLHERCPSLNRKLQEGLVLQNPNNIDDRDGSRESYNFSFVNLYGLCISERPLYIHSVTLREFIPERNANTINNNGYLNFEHDESYKNPRESRDTTSECQIQNDTVRCAHLNRCPLGLKTMLIVRFKQAFLDFESMRIDIGWKMESIFVIRYSFTCMVMLLGDSGVGKTCLLTRFRDGRFLSGNYITTVGIDFRNKVVTVDDTPIKLQIWDTAGQERFRSVTHAYYRDAHDWFWDWELETFSAYNNELSNVRRRTKALHWCVSGEILIARPDFVVHTNRDDESALLLLYDVTNKTSYDNIRAWLSEIREHANEDVVIMLLGNKSDCGTERAVKREDGERLAQEYKVPFMETSAKTGLNVELAFLAVARELKARKSDNPDETKFNVQDYVRQQSQRSSCFNSSCLTT</sequence>
<dbReference type="PROSITE" id="PS51421">
    <property type="entry name" value="RAS"/>
    <property type="match status" value="1"/>
</dbReference>
<reference evidence="3 4" key="1">
    <citation type="submission" date="2015-09" db="EMBL/GenBank/DDBJ databases">
        <title>Atta colombica WGS genome.</title>
        <authorList>
            <person name="Nygaard S."/>
            <person name="Hu H."/>
            <person name="Boomsma J."/>
            <person name="Zhang G."/>
        </authorList>
    </citation>
    <scope>NUCLEOTIDE SEQUENCE [LARGE SCALE GENOMIC DNA]</scope>
    <source>
        <strain evidence="3">Treedump-2</strain>
        <tissue evidence="3">Whole body</tissue>
    </source>
</reference>
<dbReference type="GO" id="GO:0005525">
    <property type="term" value="F:GTP binding"/>
    <property type="evidence" value="ECO:0007669"/>
    <property type="project" value="InterPro"/>
</dbReference>
<keyword evidence="2" id="KW-0547">Nucleotide-binding</keyword>
<organism evidence="3 4">
    <name type="scientific">Atta colombica</name>
    <dbReference type="NCBI Taxonomy" id="520822"/>
    <lineage>
        <taxon>Eukaryota</taxon>
        <taxon>Metazoa</taxon>
        <taxon>Ecdysozoa</taxon>
        <taxon>Arthropoda</taxon>
        <taxon>Hexapoda</taxon>
        <taxon>Insecta</taxon>
        <taxon>Pterygota</taxon>
        <taxon>Neoptera</taxon>
        <taxon>Endopterygota</taxon>
        <taxon>Hymenoptera</taxon>
        <taxon>Apocrita</taxon>
        <taxon>Aculeata</taxon>
        <taxon>Formicoidea</taxon>
        <taxon>Formicidae</taxon>
        <taxon>Myrmicinae</taxon>
        <taxon>Atta</taxon>
    </lineage>
</organism>
<dbReference type="SMART" id="SM00175">
    <property type="entry name" value="RAB"/>
    <property type="match status" value="1"/>
</dbReference>
<dbReference type="STRING" id="520822.A0A195BMT5"/>
<dbReference type="Proteomes" id="UP000078540">
    <property type="component" value="Unassembled WGS sequence"/>
</dbReference>
<name>A0A195BMT5_9HYME</name>
<dbReference type="InterPro" id="IPR027417">
    <property type="entry name" value="P-loop_NTPase"/>
</dbReference>
<dbReference type="FunFam" id="3.40.50.300:FF:001447">
    <property type="entry name" value="Ras-related protein Rab-1B"/>
    <property type="match status" value="2"/>
</dbReference>
<accession>A0A195BMT5</accession>
<protein>
    <submittedName>
        <fullName evidence="3">Ras-related protein Rab-26</fullName>
    </submittedName>
</protein>
<keyword evidence="4" id="KW-1185">Reference proteome</keyword>
<evidence type="ECO:0000256" key="2">
    <source>
        <dbReference type="ARBA" id="ARBA00022741"/>
    </source>
</evidence>
<dbReference type="PROSITE" id="PS51419">
    <property type="entry name" value="RAB"/>
    <property type="match status" value="1"/>
</dbReference>
<dbReference type="GO" id="GO:0003924">
    <property type="term" value="F:GTPase activity"/>
    <property type="evidence" value="ECO:0007669"/>
    <property type="project" value="InterPro"/>
</dbReference>
<dbReference type="PANTHER" id="PTHR47978">
    <property type="match status" value="1"/>
</dbReference>
<dbReference type="EMBL" id="KQ976440">
    <property type="protein sequence ID" value="KYM86596.1"/>
    <property type="molecule type" value="Genomic_DNA"/>
</dbReference>
<dbReference type="AlphaFoldDB" id="A0A195BMT5"/>
<dbReference type="SMART" id="SM00174">
    <property type="entry name" value="RHO"/>
    <property type="match status" value="1"/>
</dbReference>
<dbReference type="CDD" id="cd04112">
    <property type="entry name" value="Rab26"/>
    <property type="match status" value="1"/>
</dbReference>
<comment type="similarity">
    <text evidence="1">Belongs to the small GTPase superfamily. Rab family.</text>
</comment>
<evidence type="ECO:0000313" key="3">
    <source>
        <dbReference type="EMBL" id="KYM86596.1"/>
    </source>
</evidence>
<evidence type="ECO:0000256" key="1">
    <source>
        <dbReference type="ARBA" id="ARBA00006270"/>
    </source>
</evidence>
<dbReference type="InterPro" id="IPR001806">
    <property type="entry name" value="Small_GTPase"/>
</dbReference>
<gene>
    <name evidence="3" type="ORF">ALC53_04057</name>
</gene>
<dbReference type="Pfam" id="PF00071">
    <property type="entry name" value="Ras"/>
    <property type="match status" value="2"/>
</dbReference>
<evidence type="ECO:0000313" key="4">
    <source>
        <dbReference type="Proteomes" id="UP000078540"/>
    </source>
</evidence>